<reference evidence="2 3" key="1">
    <citation type="submission" date="2018-06" db="EMBL/GenBank/DDBJ databases">
        <authorList>
            <consortium name="Pathogen Informatics"/>
            <person name="Doyle S."/>
        </authorList>
    </citation>
    <scope>NUCLEOTIDE SEQUENCE [LARGE SCALE GENOMIC DNA]</scope>
    <source>
        <strain evidence="2 3">NCTC8105</strain>
    </source>
</reference>
<feature type="transmembrane region" description="Helical" evidence="1">
    <location>
        <begin position="32"/>
        <end position="50"/>
    </location>
</feature>
<keyword evidence="1" id="KW-0812">Transmembrane</keyword>
<dbReference type="Proteomes" id="UP000254821">
    <property type="component" value="Unassembled WGS sequence"/>
</dbReference>
<name>A0A377PKQ0_HAFAL</name>
<protein>
    <submittedName>
        <fullName evidence="2">Di-/tripeptide transporter</fullName>
    </submittedName>
</protein>
<dbReference type="Gene3D" id="1.20.1250.20">
    <property type="entry name" value="MFS general substrate transporter like domains"/>
    <property type="match status" value="1"/>
</dbReference>
<proteinExistence type="predicted"/>
<evidence type="ECO:0000313" key="3">
    <source>
        <dbReference type="Proteomes" id="UP000254821"/>
    </source>
</evidence>
<keyword evidence="1" id="KW-0472">Membrane</keyword>
<sequence length="81" mass="8883">MQSSDKTQQGRTFLGHPYPLGSLFFTEMWERFSFYGIRPLLILFMAASVYEGGMGIPREQASAIVGIFAGSMYLAALPVAG</sequence>
<gene>
    <name evidence="2" type="primary">dtpT_1</name>
    <name evidence="2" type="ORF">NCTC8105_02865</name>
</gene>
<evidence type="ECO:0000256" key="1">
    <source>
        <dbReference type="SAM" id="Phobius"/>
    </source>
</evidence>
<organism evidence="2 3">
    <name type="scientific">Hafnia alvei</name>
    <dbReference type="NCBI Taxonomy" id="569"/>
    <lineage>
        <taxon>Bacteria</taxon>
        <taxon>Pseudomonadati</taxon>
        <taxon>Pseudomonadota</taxon>
        <taxon>Gammaproteobacteria</taxon>
        <taxon>Enterobacterales</taxon>
        <taxon>Hafniaceae</taxon>
        <taxon>Hafnia</taxon>
    </lineage>
</organism>
<accession>A0A377PKQ0</accession>
<keyword evidence="1" id="KW-1133">Transmembrane helix</keyword>
<feature type="transmembrane region" description="Helical" evidence="1">
    <location>
        <begin position="62"/>
        <end position="80"/>
    </location>
</feature>
<dbReference type="EMBL" id="UGHP01000001">
    <property type="protein sequence ID" value="STQ80739.1"/>
    <property type="molecule type" value="Genomic_DNA"/>
</dbReference>
<evidence type="ECO:0000313" key="2">
    <source>
        <dbReference type="EMBL" id="STQ80739.1"/>
    </source>
</evidence>
<dbReference type="AlphaFoldDB" id="A0A377PKQ0"/>
<dbReference type="InterPro" id="IPR036259">
    <property type="entry name" value="MFS_trans_sf"/>
</dbReference>